<evidence type="ECO:0000313" key="2">
    <source>
        <dbReference type="EMBL" id="NEL75592.1"/>
    </source>
</evidence>
<keyword evidence="4" id="KW-1185">Reference proteome</keyword>
<evidence type="ECO:0000313" key="6">
    <source>
        <dbReference type="Proteomes" id="UP000471082"/>
    </source>
</evidence>
<gene>
    <name evidence="3" type="ORF">DB769_05805</name>
    <name evidence="2" type="ORF">G3W61_04855</name>
    <name evidence="1" type="ORF">XP315_09855</name>
</gene>
<protein>
    <submittedName>
        <fullName evidence="2">Uncharacterized protein</fullName>
    </submittedName>
</protein>
<evidence type="ECO:0000313" key="5">
    <source>
        <dbReference type="Proteomes" id="UP000289372"/>
    </source>
</evidence>
<dbReference type="EMBL" id="PUUL01000029">
    <property type="protein sequence ID" value="RXD55618.1"/>
    <property type="molecule type" value="Genomic_DNA"/>
</dbReference>
<evidence type="ECO:0000313" key="1">
    <source>
        <dbReference type="EMBL" id="KLC06110.1"/>
    </source>
</evidence>
<dbReference type="KEGG" id="xpe:BJD13_13585"/>
<proteinExistence type="predicted"/>
<sequence>MPEQTTTDSIGLVVRVGTRVQVTHLRQSTVCHLPQLERDRLLSMLGETFEVYEVDRWGQAWVEQQWHQGEDLVDFHCLGLQPQQMLAVQDGA</sequence>
<reference evidence="3 5" key="2">
    <citation type="submission" date="2018-02" db="EMBL/GenBank/DDBJ databases">
        <title>Characterization of Xanthomonas diversity in transplant houses and field plants.</title>
        <authorList>
            <person name="Abrahamian P."/>
            <person name="Timilsina S."/>
            <person name="Minsavage G.V."/>
            <person name="Goss E.M."/>
            <person name="Jones J.B."/>
            <person name="Vallad G.E."/>
        </authorList>
    </citation>
    <scope>NUCLEOTIDE SEQUENCE [LARGE SCALE GENOMIC DNA]</scope>
    <source>
        <strain evidence="3 5">GEV2132</strain>
    </source>
</reference>
<name>A0A0G8YR82_XANPE</name>
<dbReference type="Proteomes" id="UP000471082">
    <property type="component" value="Unassembled WGS sequence"/>
</dbReference>
<organism evidence="2 6">
    <name type="scientific">Xanthomonas perforans</name>
    <dbReference type="NCBI Taxonomy" id="442694"/>
    <lineage>
        <taxon>Bacteria</taxon>
        <taxon>Pseudomonadati</taxon>
        <taxon>Pseudomonadota</taxon>
        <taxon>Gammaproteobacteria</taxon>
        <taxon>Lysobacterales</taxon>
        <taxon>Lysobacteraceae</taxon>
        <taxon>Xanthomonas</taxon>
    </lineage>
</organism>
<dbReference type="GeneID" id="97509015"/>
<dbReference type="AlphaFoldDB" id="A0A0G8YR82"/>
<dbReference type="Proteomes" id="UP000035369">
    <property type="component" value="Unassembled WGS sequence"/>
</dbReference>
<reference evidence="1 4" key="1">
    <citation type="submission" date="2015-02" db="EMBL/GenBank/DDBJ databases">
        <title>Whole genome sequencing of multiple isolates of three species of pepper and tomato-infecting xanthomonads reveals genetic diversity in field strains and pinpoints effectors responsible for host specificity.</title>
        <authorList>
            <person name="Schwartz A."/>
            <person name="Dahlbeck D."/>
            <person name="Staskawicz B."/>
            <person name="Bart R."/>
            <person name="Potnis N."/>
            <person name="Minsavage G."/>
            <person name="Timilsina S."/>
            <person name="Goss E."/>
            <person name="Jones J."/>
            <person name="Vallad G."/>
            <person name="Barak J."/>
            <person name="Miller S."/>
            <person name="Ritchie D."/>
            <person name="Martins J.Jr."/>
            <person name="Patane J.S."/>
            <person name="Setubal J.C."/>
        </authorList>
    </citation>
    <scope>NUCLEOTIDE SEQUENCE [LARGE SCALE GENOMIC DNA]</scope>
    <source>
        <strain evidence="1 4">Xp3-15</strain>
    </source>
</reference>
<dbReference type="EMBL" id="JAAGYU010000014">
    <property type="protein sequence ID" value="NEL75592.1"/>
    <property type="molecule type" value="Genomic_DNA"/>
</dbReference>
<dbReference type="Proteomes" id="UP000289372">
    <property type="component" value="Unassembled WGS sequence"/>
</dbReference>
<accession>A0A0G8YR82</accession>
<evidence type="ECO:0000313" key="4">
    <source>
        <dbReference type="Proteomes" id="UP000035369"/>
    </source>
</evidence>
<evidence type="ECO:0000313" key="3">
    <source>
        <dbReference type="EMBL" id="RXD55618.1"/>
    </source>
</evidence>
<dbReference type="RefSeq" id="WP_008574343.1">
    <property type="nucleotide sequence ID" value="NZ_CP018475.1"/>
</dbReference>
<comment type="caution">
    <text evidence="2">The sequence shown here is derived from an EMBL/GenBank/DDBJ whole genome shotgun (WGS) entry which is preliminary data.</text>
</comment>
<reference evidence="2 6" key="3">
    <citation type="submission" date="2019-11" db="EMBL/GenBank/DDBJ databases">
        <title>Genome-resolved metagenomics to study the prevalence of co-infection and intraspecific heterogeneity among plant pathogen metapopulations.</title>
        <authorList>
            <person name="Newberry E."/>
            <person name="Bhandari R."/>
            <person name="Kemble J."/>
            <person name="Sikora E."/>
            <person name="Potnis N."/>
        </authorList>
    </citation>
    <scope>NUCLEOTIDE SEQUENCE [LARGE SCALE GENOMIC DNA]</scope>
    <source>
        <strain evidence="2">Xp_Tom_Tuscaloosa_18b</strain>
    </source>
</reference>
<dbReference type="EMBL" id="JZUY01000038">
    <property type="protein sequence ID" value="KLC06110.1"/>
    <property type="molecule type" value="Genomic_DNA"/>
</dbReference>